<organism evidence="2 3">
    <name type="scientific">Diploscapter pachys</name>
    <dbReference type="NCBI Taxonomy" id="2018661"/>
    <lineage>
        <taxon>Eukaryota</taxon>
        <taxon>Metazoa</taxon>
        <taxon>Ecdysozoa</taxon>
        <taxon>Nematoda</taxon>
        <taxon>Chromadorea</taxon>
        <taxon>Rhabditida</taxon>
        <taxon>Rhabditina</taxon>
        <taxon>Rhabditomorpha</taxon>
        <taxon>Rhabditoidea</taxon>
        <taxon>Rhabditidae</taxon>
        <taxon>Diploscapter</taxon>
    </lineage>
</organism>
<keyword evidence="3" id="KW-1185">Reference proteome</keyword>
<reference evidence="2 3" key="1">
    <citation type="journal article" date="2017" name="Curr. Biol.">
        <title>Genome architecture and evolution of a unichromosomal asexual nematode.</title>
        <authorList>
            <person name="Fradin H."/>
            <person name="Zegar C."/>
            <person name="Gutwein M."/>
            <person name="Lucas J."/>
            <person name="Kovtun M."/>
            <person name="Corcoran D."/>
            <person name="Baugh L.R."/>
            <person name="Kiontke K."/>
            <person name="Gunsalus K."/>
            <person name="Fitch D.H."/>
            <person name="Piano F."/>
        </authorList>
    </citation>
    <scope>NUCLEOTIDE SEQUENCE [LARGE SCALE GENOMIC DNA]</scope>
    <source>
        <strain evidence="2">PF1309</strain>
    </source>
</reference>
<feature type="compositionally biased region" description="Basic and acidic residues" evidence="1">
    <location>
        <begin position="132"/>
        <end position="144"/>
    </location>
</feature>
<dbReference type="EMBL" id="LIAE01009119">
    <property type="protein sequence ID" value="PAV71195.1"/>
    <property type="molecule type" value="Genomic_DNA"/>
</dbReference>
<feature type="region of interest" description="Disordered" evidence="1">
    <location>
        <begin position="132"/>
        <end position="169"/>
    </location>
</feature>
<feature type="compositionally biased region" description="Basic residues" evidence="1">
    <location>
        <begin position="156"/>
        <end position="166"/>
    </location>
</feature>
<proteinExistence type="predicted"/>
<accession>A0A2A2KB87</accession>
<evidence type="ECO:0000313" key="2">
    <source>
        <dbReference type="EMBL" id="PAV71195.1"/>
    </source>
</evidence>
<gene>
    <name evidence="2" type="ORF">WR25_05293</name>
</gene>
<evidence type="ECO:0000256" key="1">
    <source>
        <dbReference type="SAM" id="MobiDB-lite"/>
    </source>
</evidence>
<sequence>MASGILDDRPGDYVVRLRMRHHQRCETAIVTRGRLIHPRDRSGGIVAEAFGHRRAQRRRARAAIQRPHRMAHRTETQRGTATLVRYREAIAPDPKGLAVDAHQSDAPRADDQDRAIGTAVRPQVRNLRITFEDRGGEGKGEPLQRRAHAGAGNPGHAHRRAGPGHIRRGETGLPHHTIGHVAQRRMQCDQPQPGIGRPGLRLGQHPTVRIDQTAAAMTAASVHAQEKTRHSGPPLLRLHLFQRRAEAAVQPVGDFARGRMVDGTIARAQFGMARPQIIEPRILQRQDVPAQRRGEIGPQHRCRRRQKRLTVGIIVSLAIACRQRQRRDA</sequence>
<comment type="caution">
    <text evidence="2">The sequence shown here is derived from an EMBL/GenBank/DDBJ whole genome shotgun (WGS) entry which is preliminary data.</text>
</comment>
<dbReference type="AlphaFoldDB" id="A0A2A2KB87"/>
<evidence type="ECO:0000313" key="3">
    <source>
        <dbReference type="Proteomes" id="UP000218231"/>
    </source>
</evidence>
<dbReference type="Proteomes" id="UP000218231">
    <property type="component" value="Unassembled WGS sequence"/>
</dbReference>
<name>A0A2A2KB87_9BILA</name>
<protein>
    <submittedName>
        <fullName evidence="2">Uncharacterized protein</fullName>
    </submittedName>
</protein>